<protein>
    <recommendedName>
        <fullName evidence="3">C2H2-type domain-containing protein</fullName>
    </recommendedName>
</protein>
<dbReference type="SMART" id="SM00355">
    <property type="entry name" value="ZnF_C2H2"/>
    <property type="match status" value="2"/>
</dbReference>
<dbReference type="GO" id="GO:0008270">
    <property type="term" value="F:zinc ion binding"/>
    <property type="evidence" value="ECO:0007669"/>
    <property type="project" value="UniProtKB-KW"/>
</dbReference>
<dbReference type="Gene3D" id="3.30.160.60">
    <property type="entry name" value="Classic Zinc Finger"/>
    <property type="match status" value="1"/>
</dbReference>
<dbReference type="OrthoDB" id="6105938at2759"/>
<keyword evidence="1" id="KW-0479">Metal-binding</keyword>
<sequence length="292" mass="33425">MAFCSTCNRAFKDDAALSMHLRDSKVHDPESAVTAEDAGWKCVRCETEYDSQDELKKHVLLSEKHFACAACLEGGKWQDYLTKRALKSHIWGKHKHGPGRGSDGSKKGGKGKGKERETPLDGFFASFAGFVYDARLSPEASWKKLRRFRGWKGPPEKRSEEEEDAWRGYQGALVREVEMWFGDEKDLTAWWTLCKAVGKADPPDEIRECKKILRTTHVNIVDLINWGRKGGNEDEGKKVRVFKSVGELKEYSVRSRKIFFKEQLKSYGGGNVVLKHLLRVFFTQGRRLVYMR</sequence>
<comment type="caution">
    <text evidence="4">The sequence shown here is derived from an EMBL/GenBank/DDBJ whole genome shotgun (WGS) entry which is preliminary data.</text>
</comment>
<evidence type="ECO:0000259" key="3">
    <source>
        <dbReference type="PROSITE" id="PS50157"/>
    </source>
</evidence>
<accession>A0A2K0UEB3</accession>
<keyword evidence="1" id="KW-0862">Zinc</keyword>
<evidence type="ECO:0000313" key="5">
    <source>
        <dbReference type="Proteomes" id="UP000236290"/>
    </source>
</evidence>
<dbReference type="PANTHER" id="PTHR38846">
    <property type="entry name" value="C3H1-TYPE DOMAIN-CONTAINING PROTEIN"/>
    <property type="match status" value="1"/>
</dbReference>
<dbReference type="PROSITE" id="PS50157">
    <property type="entry name" value="ZINC_FINGER_C2H2_2"/>
    <property type="match status" value="1"/>
</dbReference>
<keyword evidence="1" id="KW-0863">Zinc-finger</keyword>
<evidence type="ECO:0000313" key="4">
    <source>
        <dbReference type="EMBL" id="PNP56124.1"/>
    </source>
</evidence>
<reference evidence="4 5" key="1">
    <citation type="submission" date="2017-02" db="EMBL/GenBank/DDBJ databases">
        <title>Genomes of Trichoderma spp. with biocontrol activity.</title>
        <authorList>
            <person name="Gardiner D."/>
            <person name="Kazan K."/>
            <person name="Vos C."/>
            <person name="Harvey P."/>
        </authorList>
    </citation>
    <scope>NUCLEOTIDE SEQUENCE [LARGE SCALE GENOMIC DNA]</scope>
    <source>
        <strain evidence="4 5">Tr1</strain>
    </source>
</reference>
<organism evidence="4 5">
    <name type="scientific">Trichoderma harzianum</name>
    <name type="common">Hypocrea lixii</name>
    <dbReference type="NCBI Taxonomy" id="5544"/>
    <lineage>
        <taxon>Eukaryota</taxon>
        <taxon>Fungi</taxon>
        <taxon>Dikarya</taxon>
        <taxon>Ascomycota</taxon>
        <taxon>Pezizomycotina</taxon>
        <taxon>Sordariomycetes</taxon>
        <taxon>Hypocreomycetidae</taxon>
        <taxon>Hypocreales</taxon>
        <taxon>Hypocreaceae</taxon>
        <taxon>Trichoderma</taxon>
    </lineage>
</organism>
<dbReference type="Proteomes" id="UP000236290">
    <property type="component" value="Unassembled WGS sequence"/>
</dbReference>
<dbReference type="InterPro" id="IPR013087">
    <property type="entry name" value="Znf_C2H2_type"/>
</dbReference>
<name>A0A2K0UEB3_TRIHA</name>
<feature type="region of interest" description="Disordered" evidence="2">
    <location>
        <begin position="92"/>
        <end position="118"/>
    </location>
</feature>
<proteinExistence type="predicted"/>
<gene>
    <name evidence="4" type="ORF">THARTR1_03649</name>
</gene>
<evidence type="ECO:0000256" key="1">
    <source>
        <dbReference type="PROSITE-ProRule" id="PRU00042"/>
    </source>
</evidence>
<dbReference type="AlphaFoldDB" id="A0A2K0UEB3"/>
<feature type="domain" description="C2H2-type" evidence="3">
    <location>
        <begin position="2"/>
        <end position="32"/>
    </location>
</feature>
<dbReference type="EMBL" id="MTYI01000048">
    <property type="protein sequence ID" value="PNP56124.1"/>
    <property type="molecule type" value="Genomic_DNA"/>
</dbReference>
<dbReference type="PANTHER" id="PTHR38846:SF1">
    <property type="entry name" value="C3H1-TYPE DOMAIN-CONTAINING PROTEIN"/>
    <property type="match status" value="1"/>
</dbReference>
<evidence type="ECO:0000256" key="2">
    <source>
        <dbReference type="SAM" id="MobiDB-lite"/>
    </source>
</evidence>